<evidence type="ECO:0000313" key="7">
    <source>
        <dbReference type="Proteomes" id="UP000886602"/>
    </source>
</evidence>
<gene>
    <name evidence="6" type="ORF">IPJ48_00140</name>
</gene>
<evidence type="ECO:0000256" key="2">
    <source>
        <dbReference type="ARBA" id="ARBA00007958"/>
    </source>
</evidence>
<dbReference type="GO" id="GO:0016791">
    <property type="term" value="F:phosphatase activity"/>
    <property type="evidence" value="ECO:0007669"/>
    <property type="project" value="InterPro"/>
</dbReference>
<dbReference type="PANTHER" id="PTHR19288">
    <property type="entry name" value="4-NITROPHENYLPHOSPHATASE-RELATED"/>
    <property type="match status" value="1"/>
</dbReference>
<dbReference type="InterPro" id="IPR006357">
    <property type="entry name" value="HAD-SF_hydro_IIA"/>
</dbReference>
<name>A0A9D7F3V6_9RHOO</name>
<dbReference type="Pfam" id="PF13344">
    <property type="entry name" value="Hydrolase_6"/>
    <property type="match status" value="1"/>
</dbReference>
<organism evidence="6 7">
    <name type="scientific">Candidatus Propionivibrio dominans</name>
    <dbReference type="NCBI Taxonomy" id="2954373"/>
    <lineage>
        <taxon>Bacteria</taxon>
        <taxon>Pseudomonadati</taxon>
        <taxon>Pseudomonadota</taxon>
        <taxon>Betaproteobacteria</taxon>
        <taxon>Rhodocyclales</taxon>
        <taxon>Rhodocyclaceae</taxon>
        <taxon>Propionivibrio</taxon>
    </lineage>
</organism>
<dbReference type="AlphaFoldDB" id="A0A9D7F3V6"/>
<proteinExistence type="inferred from homology"/>
<keyword evidence="6" id="KW-0378">Hydrolase</keyword>
<evidence type="ECO:0000256" key="3">
    <source>
        <dbReference type="ARBA" id="ARBA00022723"/>
    </source>
</evidence>
<dbReference type="Gene3D" id="3.40.50.1000">
    <property type="entry name" value="HAD superfamily/HAD-like"/>
    <property type="match status" value="2"/>
</dbReference>
<dbReference type="Pfam" id="PF13242">
    <property type="entry name" value="Hydrolase_like"/>
    <property type="match status" value="1"/>
</dbReference>
<dbReference type="PANTHER" id="PTHR19288:SF46">
    <property type="entry name" value="HALOACID DEHALOGENASE-LIKE HYDROLASE DOMAIN-CONTAINING PROTEIN 2"/>
    <property type="match status" value="1"/>
</dbReference>
<dbReference type="NCBIfam" id="TIGR01460">
    <property type="entry name" value="HAD-SF-IIA"/>
    <property type="match status" value="1"/>
</dbReference>
<dbReference type="InterPro" id="IPR006355">
    <property type="entry name" value="LHPP/HDHD2"/>
</dbReference>
<keyword evidence="3" id="KW-0479">Metal-binding</keyword>
<dbReference type="SUPFAM" id="SSF56784">
    <property type="entry name" value="HAD-like"/>
    <property type="match status" value="1"/>
</dbReference>
<evidence type="ECO:0000256" key="1">
    <source>
        <dbReference type="ARBA" id="ARBA00001946"/>
    </source>
</evidence>
<dbReference type="InterPro" id="IPR023214">
    <property type="entry name" value="HAD_sf"/>
</dbReference>
<keyword evidence="4" id="KW-0460">Magnesium</keyword>
<sequence>MLLPTAPQAILIDLAGVLHIDDEPIPGAADALADLRASGLPIRFLTNTTRSPRSRIVANLRQMGFEVEADEILTAVLATRNLVRQRNLHPHYLVHPDIAEEIGCSHAEPDAVVLGDAGHHFNFESLNRVFRLLMQGLPFIVMARNRYFMEIDGLTLDMGAFVAGLEYSSGKTAEVVGKPAIPFFRAALDELGIAPEQAVLIGDDLADDIGGAQAAGIPGIMVRTGKYRTTDEDHLLIRPALTLDNFPAAVARLLGG</sequence>
<evidence type="ECO:0000256" key="4">
    <source>
        <dbReference type="ARBA" id="ARBA00022842"/>
    </source>
</evidence>
<evidence type="ECO:0000256" key="5">
    <source>
        <dbReference type="ARBA" id="ARBA00039666"/>
    </source>
</evidence>
<comment type="cofactor">
    <cofactor evidence="1">
        <name>Mg(2+)</name>
        <dbReference type="ChEBI" id="CHEBI:18420"/>
    </cofactor>
</comment>
<accession>A0A9D7F3V6</accession>
<dbReference type="GO" id="GO:0046872">
    <property type="term" value="F:metal ion binding"/>
    <property type="evidence" value="ECO:0007669"/>
    <property type="project" value="UniProtKB-KW"/>
</dbReference>
<dbReference type="NCBIfam" id="TIGR01458">
    <property type="entry name" value="HAD-SF-IIA-hyp3"/>
    <property type="match status" value="1"/>
</dbReference>
<dbReference type="EMBL" id="JADJNC010000001">
    <property type="protein sequence ID" value="MBK7421615.1"/>
    <property type="molecule type" value="Genomic_DNA"/>
</dbReference>
<reference evidence="6" key="1">
    <citation type="submission" date="2020-10" db="EMBL/GenBank/DDBJ databases">
        <title>Connecting structure to function with the recovery of over 1000 high-quality activated sludge metagenome-assembled genomes encoding full-length rRNA genes using long-read sequencing.</title>
        <authorList>
            <person name="Singleton C.M."/>
            <person name="Petriglieri F."/>
            <person name="Kristensen J.M."/>
            <person name="Kirkegaard R.H."/>
            <person name="Michaelsen T.Y."/>
            <person name="Andersen M.H."/>
            <person name="Karst S.M."/>
            <person name="Dueholm M.S."/>
            <person name="Nielsen P.H."/>
            <person name="Albertsen M."/>
        </authorList>
    </citation>
    <scope>NUCLEOTIDE SEQUENCE</scope>
    <source>
        <strain evidence="6">EsbW_18-Q3-R4-48_MAXAC.044</strain>
    </source>
</reference>
<protein>
    <recommendedName>
        <fullName evidence="5">Haloacid dehalogenase-like hydrolase domain-containing protein 2</fullName>
    </recommendedName>
</protein>
<evidence type="ECO:0000313" key="6">
    <source>
        <dbReference type="EMBL" id="MBK7421615.1"/>
    </source>
</evidence>
<dbReference type="Proteomes" id="UP000886602">
    <property type="component" value="Unassembled WGS sequence"/>
</dbReference>
<dbReference type="GO" id="GO:0005737">
    <property type="term" value="C:cytoplasm"/>
    <property type="evidence" value="ECO:0007669"/>
    <property type="project" value="TreeGrafter"/>
</dbReference>
<comment type="caution">
    <text evidence="6">The sequence shown here is derived from an EMBL/GenBank/DDBJ whole genome shotgun (WGS) entry which is preliminary data.</text>
</comment>
<dbReference type="InterPro" id="IPR036412">
    <property type="entry name" value="HAD-like_sf"/>
</dbReference>
<comment type="similarity">
    <text evidence="2">Belongs to the HAD-like hydrolase superfamily.</text>
</comment>